<accession>A0A4R9M229</accession>
<name>A0A4R9M229_9LEPT</name>
<reference evidence="2" key="1">
    <citation type="journal article" date="2019" name="PLoS Negl. Trop. Dis.">
        <title>Revisiting the worldwide diversity of Leptospira species in the environment.</title>
        <authorList>
            <person name="Vincent A.T."/>
            <person name="Schiettekatte O."/>
            <person name="Bourhy P."/>
            <person name="Veyrier F.J."/>
            <person name="Picardeau M."/>
        </authorList>
    </citation>
    <scope>NUCLEOTIDE SEQUENCE [LARGE SCALE GENOMIC DNA]</scope>
    <source>
        <strain evidence="2">201300427</strain>
    </source>
</reference>
<organism evidence="2 3">
    <name type="scientific">Leptospira idonii</name>
    <dbReference type="NCBI Taxonomy" id="1193500"/>
    <lineage>
        <taxon>Bacteria</taxon>
        <taxon>Pseudomonadati</taxon>
        <taxon>Spirochaetota</taxon>
        <taxon>Spirochaetia</taxon>
        <taxon>Leptospirales</taxon>
        <taxon>Leptospiraceae</taxon>
        <taxon>Leptospira</taxon>
    </lineage>
</organism>
<dbReference type="InterPro" id="IPR025669">
    <property type="entry name" value="AAA_dom"/>
</dbReference>
<dbReference type="SUPFAM" id="SSF52540">
    <property type="entry name" value="P-loop containing nucleoside triphosphate hydrolases"/>
    <property type="match status" value="1"/>
</dbReference>
<dbReference type="PANTHER" id="PTHR13696:SF52">
    <property type="entry name" value="PARA FAMILY PROTEIN CT_582"/>
    <property type="match status" value="1"/>
</dbReference>
<gene>
    <name evidence="2" type="ORF">EHS15_01825</name>
</gene>
<dbReference type="InterPro" id="IPR027417">
    <property type="entry name" value="P-loop_NTPase"/>
</dbReference>
<dbReference type="Gene3D" id="3.40.50.300">
    <property type="entry name" value="P-loop containing nucleotide triphosphate hydrolases"/>
    <property type="match status" value="1"/>
</dbReference>
<dbReference type="PANTHER" id="PTHR13696">
    <property type="entry name" value="P-LOOP CONTAINING NUCLEOSIDE TRIPHOSPHATE HYDROLASE"/>
    <property type="match status" value="1"/>
</dbReference>
<evidence type="ECO:0000313" key="3">
    <source>
        <dbReference type="Proteomes" id="UP000298058"/>
    </source>
</evidence>
<dbReference type="Proteomes" id="UP000298058">
    <property type="component" value="Unassembled WGS sequence"/>
</dbReference>
<dbReference type="InterPro" id="IPR050678">
    <property type="entry name" value="DNA_Partitioning_ATPase"/>
</dbReference>
<keyword evidence="3" id="KW-1185">Reference proteome</keyword>
<dbReference type="EMBL" id="RQHW01000007">
    <property type="protein sequence ID" value="TGN20800.1"/>
    <property type="molecule type" value="Genomic_DNA"/>
</dbReference>
<comment type="caution">
    <text evidence="2">The sequence shown here is derived from an EMBL/GenBank/DDBJ whole genome shotgun (WGS) entry which is preliminary data.</text>
</comment>
<sequence length="309" mass="34765">MSFSNTDKETTMVFSETVSDLKRAFSIFEAENAGGFSVTRNFISFSPIFLNFLKQDWQQRKGFPTYLYMKIFTIASLKGGVGKTTLTVFLAQALQSISPKSKILLIDLDHNNNLTDYFLREEDVHTIESHSVAKAFQGISPLSELPIRSEKFNLDCIPTTPKLSKVSLSVAWDAGLQSRFRKQIRSLSYDYILIDTPPALCLELNIGIFAADLVLTPIGFSRWNIQGYEEIKEVFELANETLDKKEKIKLLPIRTMVSEKKADAMDDIGIHFAKTFIPKSDSIAGAVDLGKPLSEKNAQIFETLAKEIR</sequence>
<dbReference type="RefSeq" id="WP_135758835.1">
    <property type="nucleotide sequence ID" value="NZ_RQHW01000007.1"/>
</dbReference>
<evidence type="ECO:0000259" key="1">
    <source>
        <dbReference type="Pfam" id="PF13614"/>
    </source>
</evidence>
<dbReference type="AlphaFoldDB" id="A0A4R9M229"/>
<dbReference type="Pfam" id="PF13614">
    <property type="entry name" value="AAA_31"/>
    <property type="match status" value="1"/>
</dbReference>
<dbReference type="OrthoDB" id="350304at2"/>
<proteinExistence type="predicted"/>
<dbReference type="CDD" id="cd02042">
    <property type="entry name" value="ParAB_family"/>
    <property type="match status" value="1"/>
</dbReference>
<protein>
    <submittedName>
        <fullName evidence="2">ParA family protein</fullName>
    </submittedName>
</protein>
<feature type="domain" description="AAA" evidence="1">
    <location>
        <begin position="69"/>
        <end position="244"/>
    </location>
</feature>
<evidence type="ECO:0000313" key="2">
    <source>
        <dbReference type="EMBL" id="TGN20800.1"/>
    </source>
</evidence>